<dbReference type="Proteomes" id="UP000504632">
    <property type="component" value="Chromosome 9"/>
</dbReference>
<sequence>MSNFVEKSAISECVELHVLYVPEEQWNARLNKVSVEAIDGFISAGFIRVFPDLNLKTLREELGALLGADKAIGKFCFLKCVGRSLALVKAKQERDLRVKSFAPPYAPHPELYLLPLLENASSVCSRSFSPDTLSYNADPQTYYPTKTPQASRLTKESTKFPLIKQVPESPPLAPSVDDEESSGSPEVKEEDCVSSEYSPWGEVHHLSSTVQEQACALATKPAGAPTRKKYHFKRNCTRDSGIPESLEDETPSQNRKFKNQKRPPNEVHENRSSLSSVPVKCNSPSADSSPDLPARKPATTVFSTNRNELIAQIRLVKEERKQLEKTRQDLLRKGKELIALNRHRRNQARDSWKRRYFDTKKATAPLEETLKALRQELETSYNKLLQQLQARDGRSKHKRLGISRTKNELIIQILTENCEIENLRKNVEDAKMKLATEIKLRKQAATELGALKAELLQKKTSLSGSIIVDSGSGFGRS</sequence>
<dbReference type="AlphaFoldDB" id="A0A6J2W7M4"/>
<evidence type="ECO:0000256" key="1">
    <source>
        <dbReference type="SAM" id="Coils"/>
    </source>
</evidence>
<dbReference type="OrthoDB" id="9901850at2759"/>
<dbReference type="Pfam" id="PF15743">
    <property type="entry name" value="SPATA1_C"/>
    <property type="match status" value="1"/>
</dbReference>
<dbReference type="InParanoid" id="A0A6J2W7M4"/>
<dbReference type="PANTHER" id="PTHR14421">
    <property type="entry name" value="SPERMATOGENESIS-ASSOCIATED PROTEIN 1"/>
    <property type="match status" value="1"/>
</dbReference>
<evidence type="ECO:0000256" key="2">
    <source>
        <dbReference type="SAM" id="MobiDB-lite"/>
    </source>
</evidence>
<gene>
    <name evidence="5" type="primary">spata1</name>
</gene>
<feature type="domain" description="Spermatogenesis-associated protein 1 C-terminal" evidence="3">
    <location>
        <begin position="312"/>
        <end position="459"/>
    </location>
</feature>
<dbReference type="PANTHER" id="PTHR14421:SF3">
    <property type="entry name" value="SPERMATOGENESIS-ASSOCIATED PROTEIN 1"/>
    <property type="match status" value="1"/>
</dbReference>
<feature type="compositionally biased region" description="Low complexity" evidence="2">
    <location>
        <begin position="283"/>
        <end position="292"/>
    </location>
</feature>
<feature type="region of interest" description="Disordered" evidence="2">
    <location>
        <begin position="161"/>
        <end position="195"/>
    </location>
</feature>
<keyword evidence="4" id="KW-1185">Reference proteome</keyword>
<keyword evidence="1" id="KW-0175">Coiled coil</keyword>
<reference evidence="5" key="1">
    <citation type="submission" date="2025-08" db="UniProtKB">
        <authorList>
            <consortium name="RefSeq"/>
        </authorList>
    </citation>
    <scope>IDENTIFICATION</scope>
</reference>
<dbReference type="RefSeq" id="XP_030640204.1">
    <property type="nucleotide sequence ID" value="XM_030784344.1"/>
</dbReference>
<proteinExistence type="predicted"/>
<organism evidence="4 5">
    <name type="scientific">Chanos chanos</name>
    <name type="common">Milkfish</name>
    <name type="synonym">Mugil chanos</name>
    <dbReference type="NCBI Taxonomy" id="29144"/>
    <lineage>
        <taxon>Eukaryota</taxon>
        <taxon>Metazoa</taxon>
        <taxon>Chordata</taxon>
        <taxon>Craniata</taxon>
        <taxon>Vertebrata</taxon>
        <taxon>Euteleostomi</taxon>
        <taxon>Actinopterygii</taxon>
        <taxon>Neopterygii</taxon>
        <taxon>Teleostei</taxon>
        <taxon>Ostariophysi</taxon>
        <taxon>Gonorynchiformes</taxon>
        <taxon>Chanidae</taxon>
        <taxon>Chanos</taxon>
    </lineage>
</organism>
<feature type="coiled-coil region" evidence="1">
    <location>
        <begin position="367"/>
        <end position="440"/>
    </location>
</feature>
<evidence type="ECO:0000313" key="4">
    <source>
        <dbReference type="Proteomes" id="UP000504632"/>
    </source>
</evidence>
<feature type="compositionally biased region" description="Basic residues" evidence="2">
    <location>
        <begin position="226"/>
        <end position="235"/>
    </location>
</feature>
<dbReference type="GeneID" id="115820698"/>
<accession>A0A6J2W7M4</accession>
<feature type="coiled-coil region" evidence="1">
    <location>
        <begin position="306"/>
        <end position="336"/>
    </location>
</feature>
<evidence type="ECO:0000313" key="5">
    <source>
        <dbReference type="RefSeq" id="XP_030640204.1"/>
    </source>
</evidence>
<dbReference type="InterPro" id="IPR039062">
    <property type="entry name" value="SPAT1"/>
</dbReference>
<dbReference type="CTD" id="100505741"/>
<dbReference type="InterPro" id="IPR031478">
    <property type="entry name" value="SPATA1_C"/>
</dbReference>
<name>A0A6J2W7M4_CHACN</name>
<protein>
    <submittedName>
        <fullName evidence="5">Spermatogenesis-associated protein 1</fullName>
    </submittedName>
</protein>
<feature type="region of interest" description="Disordered" evidence="2">
    <location>
        <begin position="220"/>
        <end position="300"/>
    </location>
</feature>
<evidence type="ECO:0000259" key="3">
    <source>
        <dbReference type="Pfam" id="PF15743"/>
    </source>
</evidence>